<dbReference type="SUPFAM" id="SSF46689">
    <property type="entry name" value="Homeodomain-like"/>
    <property type="match status" value="1"/>
</dbReference>
<dbReference type="Proteomes" id="UP001596353">
    <property type="component" value="Unassembled WGS sequence"/>
</dbReference>
<dbReference type="Pfam" id="PF12833">
    <property type="entry name" value="HTH_18"/>
    <property type="match status" value="1"/>
</dbReference>
<keyword evidence="2" id="KW-0238">DNA-binding</keyword>
<evidence type="ECO:0000256" key="3">
    <source>
        <dbReference type="ARBA" id="ARBA00023163"/>
    </source>
</evidence>
<dbReference type="PROSITE" id="PS00041">
    <property type="entry name" value="HTH_ARAC_FAMILY_1"/>
    <property type="match status" value="1"/>
</dbReference>
<evidence type="ECO:0000256" key="2">
    <source>
        <dbReference type="ARBA" id="ARBA00023125"/>
    </source>
</evidence>
<dbReference type="InterPro" id="IPR032687">
    <property type="entry name" value="AraC-type_N"/>
</dbReference>
<evidence type="ECO:0000256" key="1">
    <source>
        <dbReference type="ARBA" id="ARBA00023015"/>
    </source>
</evidence>
<dbReference type="PANTHER" id="PTHR47894">
    <property type="entry name" value="HTH-TYPE TRANSCRIPTIONAL REGULATOR GADX"/>
    <property type="match status" value="1"/>
</dbReference>
<accession>A0ABW2B9G5</accession>
<name>A0ABW2B9G5_9RHOB</name>
<dbReference type="InterPro" id="IPR018062">
    <property type="entry name" value="HTH_AraC-typ_CS"/>
</dbReference>
<dbReference type="PRINTS" id="PR00032">
    <property type="entry name" value="HTHARAC"/>
</dbReference>
<dbReference type="PANTHER" id="PTHR47894:SF4">
    <property type="entry name" value="HTH-TYPE TRANSCRIPTIONAL REGULATOR GADX"/>
    <property type="match status" value="1"/>
</dbReference>
<keyword evidence="6" id="KW-1185">Reference proteome</keyword>
<gene>
    <name evidence="5" type="ORF">ACFQFQ_27225</name>
</gene>
<dbReference type="InterPro" id="IPR020449">
    <property type="entry name" value="Tscrpt_reg_AraC-type_HTH"/>
</dbReference>
<dbReference type="EMBL" id="JBHSWG010000004">
    <property type="protein sequence ID" value="MFC6762390.1"/>
    <property type="molecule type" value="Genomic_DNA"/>
</dbReference>
<organism evidence="5 6">
    <name type="scientific">Sulfitobacter porphyrae</name>
    <dbReference type="NCBI Taxonomy" id="1246864"/>
    <lineage>
        <taxon>Bacteria</taxon>
        <taxon>Pseudomonadati</taxon>
        <taxon>Pseudomonadota</taxon>
        <taxon>Alphaproteobacteria</taxon>
        <taxon>Rhodobacterales</taxon>
        <taxon>Roseobacteraceae</taxon>
        <taxon>Sulfitobacter</taxon>
    </lineage>
</organism>
<feature type="domain" description="HTH araC/xylS-type" evidence="4">
    <location>
        <begin position="242"/>
        <end position="340"/>
    </location>
</feature>
<evidence type="ECO:0000313" key="5">
    <source>
        <dbReference type="EMBL" id="MFC6762390.1"/>
    </source>
</evidence>
<dbReference type="PROSITE" id="PS01124">
    <property type="entry name" value="HTH_ARAC_FAMILY_2"/>
    <property type="match status" value="1"/>
</dbReference>
<dbReference type="Gene3D" id="1.10.10.60">
    <property type="entry name" value="Homeodomain-like"/>
    <property type="match status" value="1"/>
</dbReference>
<keyword evidence="3" id="KW-0804">Transcription</keyword>
<dbReference type="InterPro" id="IPR009057">
    <property type="entry name" value="Homeodomain-like_sf"/>
</dbReference>
<evidence type="ECO:0000313" key="6">
    <source>
        <dbReference type="Proteomes" id="UP001596353"/>
    </source>
</evidence>
<sequence length="347" mass="38501">MTPDLTEPQRVPRIQAKILRGILNGAPLPESTVEALLGAEGIRPGDLDHVDATLPFAAYLRLFDNIAQAIGRDTFGLDLSSRMGPELVGPAGYIFVASSDLTQAVRALASSVFTIQDATTFEVQTGSAPHVRYRITDNDLTPRRQDVEFSLGYVDRLIRLLLGPRYVPAEVWFEHARPARLGRHEAVFGCPVFFDQQVNALWFRPEDMDRRAAQADPNLVALMQHYIQLLDQRSHAITTFTEDVRQTLSALSEGPEPGLDRVTARLGISASTLGRRLRAEGTTFRELARRHRIDRAARMLLETRLSILEVAERAGYVETASFTRAFQAVMGQSPRAYRAAAIGGPLR</sequence>
<dbReference type="InterPro" id="IPR018060">
    <property type="entry name" value="HTH_AraC"/>
</dbReference>
<dbReference type="SMART" id="SM00342">
    <property type="entry name" value="HTH_ARAC"/>
    <property type="match status" value="1"/>
</dbReference>
<keyword evidence="1" id="KW-0805">Transcription regulation</keyword>
<dbReference type="Pfam" id="PF12625">
    <property type="entry name" value="Arabinose_bd"/>
    <property type="match status" value="1"/>
</dbReference>
<reference evidence="6" key="1">
    <citation type="journal article" date="2019" name="Int. J. Syst. Evol. Microbiol.">
        <title>The Global Catalogue of Microorganisms (GCM) 10K type strain sequencing project: providing services to taxonomists for standard genome sequencing and annotation.</title>
        <authorList>
            <consortium name="The Broad Institute Genomics Platform"/>
            <consortium name="The Broad Institute Genome Sequencing Center for Infectious Disease"/>
            <person name="Wu L."/>
            <person name="Ma J."/>
        </authorList>
    </citation>
    <scope>NUCLEOTIDE SEQUENCE [LARGE SCALE GENOMIC DNA]</scope>
    <source>
        <strain evidence="6">CCUG 66188</strain>
    </source>
</reference>
<comment type="caution">
    <text evidence="5">The sequence shown here is derived from an EMBL/GenBank/DDBJ whole genome shotgun (WGS) entry which is preliminary data.</text>
</comment>
<proteinExistence type="predicted"/>
<evidence type="ECO:0000259" key="4">
    <source>
        <dbReference type="PROSITE" id="PS01124"/>
    </source>
</evidence>
<protein>
    <submittedName>
        <fullName evidence="5">AraC family transcriptional regulator</fullName>
    </submittedName>
</protein>